<keyword evidence="2" id="KW-0732">Signal</keyword>
<dbReference type="EMBL" id="JTJJ01000008">
    <property type="protein sequence ID" value="KHJ69814.1"/>
    <property type="molecule type" value="Genomic_DNA"/>
</dbReference>
<evidence type="ECO:0000313" key="3">
    <source>
        <dbReference type="EMBL" id="KHJ69814.1"/>
    </source>
</evidence>
<gene>
    <name evidence="3" type="ORF">QU24_01600</name>
</gene>
<dbReference type="Proteomes" id="UP000030853">
    <property type="component" value="Unassembled WGS sequence"/>
</dbReference>
<feature type="signal peptide" evidence="2">
    <location>
        <begin position="1"/>
        <end position="23"/>
    </location>
</feature>
<evidence type="ECO:0000256" key="1">
    <source>
        <dbReference type="SAM" id="MobiDB-lite"/>
    </source>
</evidence>
<accession>A0A0B1RAZ7</accession>
<evidence type="ECO:0000256" key="2">
    <source>
        <dbReference type="SAM" id="SignalP"/>
    </source>
</evidence>
<evidence type="ECO:0000313" key="4">
    <source>
        <dbReference type="Proteomes" id="UP000030853"/>
    </source>
</evidence>
<feature type="compositionally biased region" description="Basic and acidic residues" evidence="1">
    <location>
        <begin position="61"/>
        <end position="87"/>
    </location>
</feature>
<proteinExistence type="predicted"/>
<feature type="chain" id="PRO_5002060744" evidence="2">
    <location>
        <begin position="24"/>
        <end position="95"/>
    </location>
</feature>
<name>A0A0B1RAZ7_9GAMM</name>
<sequence>MKQKLVMMLLAAFSLLAVTQVEANIGVERTANTWLLTPASWHPGTPNKLYENYPFDLGEKKINMGDEDQPRHFDNDNNLHPLTDKSVHSPVYQQQ</sequence>
<protein>
    <submittedName>
        <fullName evidence="3">Uncharacterized protein</fullName>
    </submittedName>
</protein>
<dbReference type="RefSeq" id="WP_039327702.1">
    <property type="nucleotide sequence ID" value="NZ_JTJJ01000008.1"/>
</dbReference>
<organism evidence="3 4">
    <name type="scientific">Pantoea rodasii</name>
    <dbReference type="NCBI Taxonomy" id="1076549"/>
    <lineage>
        <taxon>Bacteria</taxon>
        <taxon>Pseudomonadati</taxon>
        <taxon>Pseudomonadota</taxon>
        <taxon>Gammaproteobacteria</taxon>
        <taxon>Enterobacterales</taxon>
        <taxon>Erwiniaceae</taxon>
        <taxon>Pantoea</taxon>
    </lineage>
</organism>
<reference evidence="3 4" key="1">
    <citation type="submission" date="2014-11" db="EMBL/GenBank/DDBJ databases">
        <title>Genome sequencing of Pantoea rodasii ND03.</title>
        <authorList>
            <person name="Muhamad Yunos N.Y."/>
            <person name="Chan K.-G."/>
        </authorList>
    </citation>
    <scope>NUCLEOTIDE SEQUENCE [LARGE SCALE GENOMIC DNA]</scope>
    <source>
        <strain evidence="3 4">ND03</strain>
    </source>
</reference>
<feature type="region of interest" description="Disordered" evidence="1">
    <location>
        <begin position="61"/>
        <end position="95"/>
    </location>
</feature>
<comment type="caution">
    <text evidence="3">The sequence shown here is derived from an EMBL/GenBank/DDBJ whole genome shotgun (WGS) entry which is preliminary data.</text>
</comment>
<dbReference type="AlphaFoldDB" id="A0A0B1RAZ7"/>